<accession>A0A176RTF9</accession>
<evidence type="ECO:0000313" key="2">
    <source>
        <dbReference type="Proteomes" id="UP000076962"/>
    </source>
</evidence>
<sequence>MAKTDFVIHGFDIKTLQSENGKPKLLAKTYHEGIDVNGEKMKVAYDFITEESTGTQQFIAWLAPWLLTLSGNKVLIV</sequence>
<protein>
    <submittedName>
        <fullName evidence="1">Uncharacterized protein</fullName>
    </submittedName>
</protein>
<dbReference type="AlphaFoldDB" id="A0A176RTF9"/>
<organism evidence="1 2">
    <name type="scientific">Candidatus Thiomargarita nelsonii</name>
    <dbReference type="NCBI Taxonomy" id="1003181"/>
    <lineage>
        <taxon>Bacteria</taxon>
        <taxon>Pseudomonadati</taxon>
        <taxon>Pseudomonadota</taxon>
        <taxon>Gammaproteobacteria</taxon>
        <taxon>Thiotrichales</taxon>
        <taxon>Thiotrichaceae</taxon>
        <taxon>Thiomargarita</taxon>
    </lineage>
</organism>
<dbReference type="EMBL" id="LUTY01002982">
    <property type="protein sequence ID" value="OAD19017.1"/>
    <property type="molecule type" value="Genomic_DNA"/>
</dbReference>
<gene>
    <name evidence="1" type="ORF">THIOM_005369</name>
</gene>
<feature type="non-terminal residue" evidence="1">
    <location>
        <position position="77"/>
    </location>
</feature>
<reference evidence="1 2" key="1">
    <citation type="submission" date="2016-05" db="EMBL/GenBank/DDBJ databases">
        <title>Single-cell genome of chain-forming Candidatus Thiomargarita nelsonii and comparison to other large sulfur-oxidizing bacteria.</title>
        <authorList>
            <person name="Winkel M."/>
            <person name="Salman V."/>
            <person name="Woyke T."/>
            <person name="Schulz-Vogt H."/>
            <person name="Richter M."/>
            <person name="Flood B."/>
            <person name="Bailey J."/>
            <person name="Amann R."/>
            <person name="Mussmann M."/>
        </authorList>
    </citation>
    <scope>NUCLEOTIDE SEQUENCE [LARGE SCALE GENOMIC DNA]</scope>
    <source>
        <strain evidence="1 2">THI036</strain>
    </source>
</reference>
<dbReference type="Proteomes" id="UP000076962">
    <property type="component" value="Unassembled WGS sequence"/>
</dbReference>
<evidence type="ECO:0000313" key="1">
    <source>
        <dbReference type="EMBL" id="OAD19017.1"/>
    </source>
</evidence>
<comment type="caution">
    <text evidence="1">The sequence shown here is derived from an EMBL/GenBank/DDBJ whole genome shotgun (WGS) entry which is preliminary data.</text>
</comment>
<name>A0A176RTF9_9GAMM</name>
<keyword evidence="2" id="KW-1185">Reference proteome</keyword>
<proteinExistence type="predicted"/>